<evidence type="ECO:0000313" key="1">
    <source>
        <dbReference type="EMBL" id="MBR1137102.1"/>
    </source>
</evidence>
<dbReference type="Pfam" id="PF05711">
    <property type="entry name" value="TylF"/>
    <property type="match status" value="1"/>
</dbReference>
<dbReference type="InterPro" id="IPR008884">
    <property type="entry name" value="TylF_MeTrfase"/>
</dbReference>
<dbReference type="Gene3D" id="3.40.50.150">
    <property type="entry name" value="Vaccinia Virus protein VP39"/>
    <property type="match status" value="1"/>
</dbReference>
<accession>A0ABS5G701</accession>
<keyword evidence="2" id="KW-1185">Reference proteome</keyword>
<gene>
    <name evidence="1" type="ORF">JQ619_15115</name>
</gene>
<proteinExistence type="predicted"/>
<dbReference type="GO" id="GO:0008168">
    <property type="term" value="F:methyltransferase activity"/>
    <property type="evidence" value="ECO:0007669"/>
    <property type="project" value="UniProtKB-KW"/>
</dbReference>
<sequence>MGLIAAGKNATNQMLRSFGLQLVRTETIDRLAAVARAPVVPEPQPPAAAVVTPAAPVVVDPVAQQVEIAFQSSVEANKFRMTPRDGEPVETVSRAYLTTLQRESAALRAQGDELVRLRRTVELLSAGGASAQSPSSPSVEVERPAGDGIYVPVYDFDGLRNDPYIVHNHDFMRDPRFVAAYKRAVQATVIDHRYYWRVHVALWCASLALRLDGDFVECGVWKGLLSTAIASYYDWNKVGRKFFLFDTFRGVDETQLADEELINIPHFRIGYGEDIYDHVVRNFAEFKDVVITRGSVPETLTSVDIGKVAYLSIDMNNAAPEIAAATYFWDKLLPGAPILLDDYGFVRYEAQKEAFDKFAAERGVAILALPTGQGLMIKPYS</sequence>
<keyword evidence="1" id="KW-0489">Methyltransferase</keyword>
<evidence type="ECO:0000313" key="2">
    <source>
        <dbReference type="Proteomes" id="UP001314635"/>
    </source>
</evidence>
<protein>
    <submittedName>
        <fullName evidence="1">Class I SAM-dependent methyltransferase</fullName>
    </submittedName>
</protein>
<comment type="caution">
    <text evidence="1">The sequence shown here is derived from an EMBL/GenBank/DDBJ whole genome shotgun (WGS) entry which is preliminary data.</text>
</comment>
<keyword evidence="1" id="KW-0808">Transferase</keyword>
<dbReference type="PANTHER" id="PTHR40036">
    <property type="entry name" value="MACROCIN O-METHYLTRANSFERASE"/>
    <property type="match status" value="1"/>
</dbReference>
<dbReference type="InterPro" id="IPR029063">
    <property type="entry name" value="SAM-dependent_MTases_sf"/>
</dbReference>
<name>A0ABS5G701_9BRAD</name>
<dbReference type="GO" id="GO:0032259">
    <property type="term" value="P:methylation"/>
    <property type="evidence" value="ECO:0007669"/>
    <property type="project" value="UniProtKB-KW"/>
</dbReference>
<organism evidence="1 2">
    <name type="scientific">Bradyrhizobium denitrificans</name>
    <dbReference type="NCBI Taxonomy" id="2734912"/>
    <lineage>
        <taxon>Bacteria</taxon>
        <taxon>Pseudomonadati</taxon>
        <taxon>Pseudomonadota</taxon>
        <taxon>Alphaproteobacteria</taxon>
        <taxon>Hyphomicrobiales</taxon>
        <taxon>Nitrobacteraceae</taxon>
        <taxon>Bradyrhizobium</taxon>
    </lineage>
</organism>
<dbReference type="RefSeq" id="WP_041750901.1">
    <property type="nucleotide sequence ID" value="NZ_JABFDP010000030.1"/>
</dbReference>
<reference evidence="2" key="1">
    <citation type="journal article" date="2021" name="ISME J.">
        <title>Evolutionary origin and ecological implication of a unique nif island in free-living Bradyrhizobium lineages.</title>
        <authorList>
            <person name="Tao J."/>
        </authorList>
    </citation>
    <scope>NUCLEOTIDE SEQUENCE [LARGE SCALE GENOMIC DNA]</scope>
    <source>
        <strain evidence="2">SZCCT0094</strain>
    </source>
</reference>
<dbReference type="Proteomes" id="UP001314635">
    <property type="component" value="Unassembled WGS sequence"/>
</dbReference>
<dbReference type="EMBL" id="JAFCLK010000013">
    <property type="protein sequence ID" value="MBR1137102.1"/>
    <property type="molecule type" value="Genomic_DNA"/>
</dbReference>
<dbReference type="PANTHER" id="PTHR40036:SF1">
    <property type="entry name" value="MACROCIN O-METHYLTRANSFERASE"/>
    <property type="match status" value="1"/>
</dbReference>